<keyword evidence="11" id="KW-0676">Redox-active center</keyword>
<dbReference type="GO" id="GO:0042373">
    <property type="term" value="P:vitamin K metabolic process"/>
    <property type="evidence" value="ECO:0007669"/>
    <property type="project" value="InterPro"/>
</dbReference>
<evidence type="ECO:0000256" key="3">
    <source>
        <dbReference type="ARBA" id="ARBA00012278"/>
    </source>
</evidence>
<keyword evidence="7 12" id="KW-1133">Transmembrane helix</keyword>
<evidence type="ECO:0000256" key="8">
    <source>
        <dbReference type="ARBA" id="ARBA00023002"/>
    </source>
</evidence>
<keyword evidence="4 12" id="KW-0812">Transmembrane</keyword>
<sequence length="186" mass="20805">MAAPVLLRVSVPRWERVARSAVCAAGILLSLYACHLEREKGRDLHYQALCDLSERVRCSAAITSRAVKVVAADERWGRGFGLLGSIFGKDSAINQSNSVFGLVFYILQMLLGMTASAVAALILMTSSIVSVVGSLYLAYILYFVLKEFCIVCVITYLLNFILFIINYKRLVYLNEAWKRQLQPKQE</sequence>
<dbReference type="Proteomes" id="UP000198323">
    <property type="component" value="Unassembled WGS sequence"/>
</dbReference>
<comment type="caution">
    <text evidence="14">The sequence shown here is derived from an EMBL/GenBank/DDBJ whole genome shotgun (WGS) entry which is preliminary data.</text>
</comment>
<dbReference type="InterPro" id="IPR038354">
    <property type="entry name" value="VKOR_sf"/>
</dbReference>
<keyword evidence="15" id="KW-1185">Reference proteome</keyword>
<evidence type="ECO:0000256" key="2">
    <source>
        <dbReference type="ARBA" id="ARBA00006214"/>
    </source>
</evidence>
<dbReference type="GO" id="GO:0047057">
    <property type="term" value="F:vitamin-K-epoxide reductase (warfarin-sensitive) activity"/>
    <property type="evidence" value="ECO:0007669"/>
    <property type="project" value="UniProtKB-EC"/>
</dbReference>
<dbReference type="EMBL" id="MCFN01000535">
    <property type="protein sequence ID" value="OXB57631.1"/>
    <property type="molecule type" value="Genomic_DNA"/>
</dbReference>
<evidence type="ECO:0000256" key="12">
    <source>
        <dbReference type="SAM" id="Phobius"/>
    </source>
</evidence>
<gene>
    <name evidence="14" type="ORF">ASZ78_007026</name>
</gene>
<evidence type="ECO:0000256" key="9">
    <source>
        <dbReference type="ARBA" id="ARBA00023136"/>
    </source>
</evidence>
<organism evidence="14 15">
    <name type="scientific">Callipepla squamata</name>
    <name type="common">Scaled quail</name>
    <dbReference type="NCBI Taxonomy" id="9009"/>
    <lineage>
        <taxon>Eukaryota</taxon>
        <taxon>Metazoa</taxon>
        <taxon>Chordata</taxon>
        <taxon>Craniata</taxon>
        <taxon>Vertebrata</taxon>
        <taxon>Euteleostomi</taxon>
        <taxon>Archelosauria</taxon>
        <taxon>Archosauria</taxon>
        <taxon>Dinosauria</taxon>
        <taxon>Saurischia</taxon>
        <taxon>Theropoda</taxon>
        <taxon>Coelurosauria</taxon>
        <taxon>Aves</taxon>
        <taxon>Neognathae</taxon>
        <taxon>Galloanserae</taxon>
        <taxon>Galliformes</taxon>
        <taxon>Odontophoridae</taxon>
        <taxon>Callipepla</taxon>
    </lineage>
</organism>
<evidence type="ECO:0000256" key="10">
    <source>
        <dbReference type="ARBA" id="ARBA00023157"/>
    </source>
</evidence>
<evidence type="ECO:0000313" key="14">
    <source>
        <dbReference type="EMBL" id="OXB57631.1"/>
    </source>
</evidence>
<keyword evidence="8" id="KW-0560">Oxidoreductase</keyword>
<keyword evidence="10" id="KW-1015">Disulfide bond</keyword>
<dbReference type="PANTHER" id="PTHR14519">
    <property type="entry name" value="VITAMIN K EPOXIDE REDUCTASE COMPLEX, SUBUNIT 1"/>
    <property type="match status" value="1"/>
</dbReference>
<evidence type="ECO:0000256" key="7">
    <source>
        <dbReference type="ARBA" id="ARBA00022989"/>
    </source>
</evidence>
<dbReference type="AlphaFoldDB" id="A0A226MQT6"/>
<dbReference type="InterPro" id="IPR012932">
    <property type="entry name" value="VKOR"/>
</dbReference>
<feature type="domain" description="Vitamin K epoxide reductase" evidence="13">
    <location>
        <begin position="12"/>
        <end position="170"/>
    </location>
</feature>
<protein>
    <recommendedName>
        <fullName evidence="3">vitamin-K-epoxide reductase (warfarin-sensitive)</fullName>
        <ecNumber evidence="3">1.17.4.4</ecNumber>
    </recommendedName>
</protein>
<dbReference type="GO" id="GO:0048038">
    <property type="term" value="F:quinone binding"/>
    <property type="evidence" value="ECO:0007669"/>
    <property type="project" value="UniProtKB-KW"/>
</dbReference>
<reference evidence="14 15" key="1">
    <citation type="submission" date="2016-07" db="EMBL/GenBank/DDBJ databases">
        <title>Disparate Historic Effective Population Sizes Predicted by Modern Levels of Genome Diversity for the Scaled Quail (Callipepla squamata) and the Northern Bobwhite (Colinus virginianus): Inferences from First and Second Generation Draft Genome Assemblies for Sympatric New World Quail.</title>
        <authorList>
            <person name="Oldeschulte D.L."/>
            <person name="Halley Y.A."/>
            <person name="Bhattarai E.K."/>
            <person name="Brashear W.A."/>
            <person name="Hill J."/>
            <person name="Metz R.P."/>
            <person name="Johnson C.D."/>
            <person name="Rollins D."/>
            <person name="Peterson M.J."/>
            <person name="Bickhart D.M."/>
            <person name="Decker J.E."/>
            <person name="Seabury C.M."/>
        </authorList>
    </citation>
    <scope>NUCLEOTIDE SEQUENCE [LARGE SCALE GENOMIC DNA]</scope>
    <source>
        <strain evidence="14 15">Texas</strain>
        <tissue evidence="14">Leg muscle</tissue>
    </source>
</reference>
<comment type="similarity">
    <text evidence="2">Belongs to the VKOR family.</text>
</comment>
<dbReference type="Pfam" id="PF07884">
    <property type="entry name" value="VKOR"/>
    <property type="match status" value="1"/>
</dbReference>
<evidence type="ECO:0000256" key="4">
    <source>
        <dbReference type="ARBA" id="ARBA00022692"/>
    </source>
</evidence>
<dbReference type="InterPro" id="IPR042406">
    <property type="entry name" value="VKORC1/VKORC1L1"/>
</dbReference>
<dbReference type="EC" id="1.17.4.4" evidence="3"/>
<evidence type="ECO:0000259" key="13">
    <source>
        <dbReference type="SMART" id="SM00756"/>
    </source>
</evidence>
<dbReference type="GO" id="GO:0005789">
    <property type="term" value="C:endoplasmic reticulum membrane"/>
    <property type="evidence" value="ECO:0007669"/>
    <property type="project" value="UniProtKB-SubCell"/>
</dbReference>
<dbReference type="CDD" id="cd12917">
    <property type="entry name" value="VKOR_euk"/>
    <property type="match status" value="1"/>
</dbReference>
<keyword evidence="5" id="KW-0874">Quinone</keyword>
<proteinExistence type="inferred from homology"/>
<feature type="transmembrane region" description="Helical" evidence="12">
    <location>
        <begin position="136"/>
        <end position="165"/>
    </location>
</feature>
<evidence type="ECO:0000256" key="11">
    <source>
        <dbReference type="ARBA" id="ARBA00023284"/>
    </source>
</evidence>
<feature type="transmembrane region" description="Helical" evidence="12">
    <location>
        <begin position="99"/>
        <end position="124"/>
    </location>
</feature>
<evidence type="ECO:0000313" key="15">
    <source>
        <dbReference type="Proteomes" id="UP000198323"/>
    </source>
</evidence>
<accession>A0A226MQT6</accession>
<evidence type="ECO:0000256" key="1">
    <source>
        <dbReference type="ARBA" id="ARBA00004477"/>
    </source>
</evidence>
<evidence type="ECO:0000256" key="5">
    <source>
        <dbReference type="ARBA" id="ARBA00022719"/>
    </source>
</evidence>
<evidence type="ECO:0000256" key="6">
    <source>
        <dbReference type="ARBA" id="ARBA00022824"/>
    </source>
</evidence>
<name>A0A226MQT6_CALSU</name>
<keyword evidence="6" id="KW-0256">Endoplasmic reticulum</keyword>
<dbReference type="Gene3D" id="1.20.1440.130">
    <property type="entry name" value="VKOR domain"/>
    <property type="match status" value="1"/>
</dbReference>
<dbReference type="SMART" id="SM00756">
    <property type="entry name" value="VKc"/>
    <property type="match status" value="1"/>
</dbReference>
<keyword evidence="9 12" id="KW-0472">Membrane</keyword>
<comment type="subcellular location">
    <subcellularLocation>
        <location evidence="1">Endoplasmic reticulum membrane</location>
        <topology evidence="1">Multi-pass membrane protein</topology>
    </subcellularLocation>
</comment>
<dbReference type="PANTHER" id="PTHR14519:SF5">
    <property type="entry name" value="VITAMIN K EPOXIDE REDUCTASE COMPLEX SUBUNIT 1-LIKE PROTEIN 1"/>
    <property type="match status" value="1"/>
</dbReference>
<dbReference type="STRING" id="9009.A0A226MQT6"/>
<dbReference type="FunFam" id="1.20.1440.130:FF:000001">
    <property type="entry name" value="Vitamin K epoxide reductase complex subunit 1-like 1"/>
    <property type="match status" value="1"/>
</dbReference>
<dbReference type="OrthoDB" id="17010at2759"/>